<reference evidence="2 3" key="1">
    <citation type="submission" date="2019-07" db="EMBL/GenBank/DDBJ databases">
        <title>complete genome sequencing of Ornithinimicrobium sp. H23M54.</title>
        <authorList>
            <person name="Bae J.-W."/>
            <person name="Lee S.-Y."/>
        </authorList>
    </citation>
    <scope>NUCLEOTIDE SEQUENCE [LARGE SCALE GENOMIC DNA]</scope>
    <source>
        <strain evidence="2 3">H23M54</strain>
    </source>
</reference>
<dbReference type="AlphaFoldDB" id="A0A516G9A6"/>
<feature type="compositionally biased region" description="Basic and acidic residues" evidence="1">
    <location>
        <begin position="25"/>
        <end position="37"/>
    </location>
</feature>
<dbReference type="OrthoDB" id="3635752at2"/>
<keyword evidence="3" id="KW-1185">Reference proteome</keyword>
<evidence type="ECO:0000313" key="2">
    <source>
        <dbReference type="EMBL" id="QDO88075.1"/>
    </source>
</evidence>
<feature type="compositionally biased region" description="Low complexity" evidence="1">
    <location>
        <begin position="1"/>
        <end position="24"/>
    </location>
</feature>
<evidence type="ECO:0000256" key="1">
    <source>
        <dbReference type="SAM" id="MobiDB-lite"/>
    </source>
</evidence>
<organism evidence="2 3">
    <name type="scientific">Ornithinimicrobium ciconiae</name>
    <dbReference type="NCBI Taxonomy" id="2594265"/>
    <lineage>
        <taxon>Bacteria</taxon>
        <taxon>Bacillati</taxon>
        <taxon>Actinomycetota</taxon>
        <taxon>Actinomycetes</taxon>
        <taxon>Micrococcales</taxon>
        <taxon>Ornithinimicrobiaceae</taxon>
        <taxon>Ornithinimicrobium</taxon>
    </lineage>
</organism>
<protein>
    <recommendedName>
        <fullName evidence="4">SseB family protein</fullName>
    </recommendedName>
</protein>
<evidence type="ECO:0000313" key="3">
    <source>
        <dbReference type="Proteomes" id="UP000315395"/>
    </source>
</evidence>
<accession>A0A516G9A6</accession>
<feature type="region of interest" description="Disordered" evidence="1">
    <location>
        <begin position="1"/>
        <end position="44"/>
    </location>
</feature>
<sequence>MTEVNAGALEDAGDGAAARPGASASHEDAPAPSETDRLAAQVTGPEDQVGMTALWRLTMGLDHWWFVAVGEQGNESPAAAEIEGQLMLLTFTNSERARDFAVQQEMIAATDDLNAIALPPAEVVASSGSYLSASIAGLMFDPHISGFFIPSEQLPVVWDAVTSTRDTDEDDD</sequence>
<evidence type="ECO:0008006" key="4">
    <source>
        <dbReference type="Google" id="ProtNLM"/>
    </source>
</evidence>
<dbReference type="EMBL" id="CP041616">
    <property type="protein sequence ID" value="QDO88075.1"/>
    <property type="molecule type" value="Genomic_DNA"/>
</dbReference>
<name>A0A516G9A6_9MICO</name>
<dbReference type="KEGG" id="orz:FNH13_06710"/>
<proteinExistence type="predicted"/>
<gene>
    <name evidence="2" type="ORF">FNH13_06710</name>
</gene>
<dbReference type="Proteomes" id="UP000315395">
    <property type="component" value="Chromosome"/>
</dbReference>
<dbReference type="RefSeq" id="WP_143782750.1">
    <property type="nucleotide sequence ID" value="NZ_CP041616.1"/>
</dbReference>